<dbReference type="EMBL" id="JAAAMG010000023">
    <property type="protein sequence ID" value="NDW07097.1"/>
    <property type="molecule type" value="Genomic_DNA"/>
</dbReference>
<dbReference type="Proteomes" id="UP000469011">
    <property type="component" value="Unassembled WGS sequence"/>
</dbReference>
<accession>A0A6N9T6S7</accession>
<comment type="caution">
    <text evidence="1">The sequence shown here is derived from an EMBL/GenBank/DDBJ whole genome shotgun (WGS) entry which is preliminary data.</text>
</comment>
<evidence type="ECO:0008006" key="3">
    <source>
        <dbReference type="Google" id="ProtNLM"/>
    </source>
</evidence>
<sequence>MAFINDDELTGLRIENMILHVVGDEEFSPEPTRMVEHADFFIERIRNTDVSSVFEFHADSQTKAQLERMARNDDGFEAGGQALAREFSRFHPGSSRDGAFFIFELRTDNPDVRIYSMIKYDYQQVIEQQQQADGANLLRLIVQAFVADKRAIQKAALVRVVDGVAETAIAATDRMKQAPEIGDYFAKYLHVLRTRDDEELNRKAIEAVRNALKELKDILPDHDVPLAFREAKSALNNRQRITPAGLEEAVLAAAGNPEDERVISRIENCVRRKVKSAKLEGLEFAPNRELLRSPAIRRVRTTEGVLLFYPDRVGDANVERVRMADGGEVITITTRHVEEDGIVRREPRSAA</sequence>
<evidence type="ECO:0000313" key="2">
    <source>
        <dbReference type="Proteomes" id="UP000469011"/>
    </source>
</evidence>
<protein>
    <recommendedName>
        <fullName evidence="3">Nucleoid associated protein NdpA</fullName>
    </recommendedName>
</protein>
<organism evidence="1 2">
    <name type="scientific">Jiella pacifica</name>
    <dbReference type="NCBI Taxonomy" id="2696469"/>
    <lineage>
        <taxon>Bacteria</taxon>
        <taxon>Pseudomonadati</taxon>
        <taxon>Pseudomonadota</taxon>
        <taxon>Alphaproteobacteria</taxon>
        <taxon>Hyphomicrobiales</taxon>
        <taxon>Aurantimonadaceae</taxon>
        <taxon>Jiella</taxon>
    </lineage>
</organism>
<name>A0A6N9T6S7_9HYPH</name>
<evidence type="ECO:0000313" key="1">
    <source>
        <dbReference type="EMBL" id="NDW07097.1"/>
    </source>
</evidence>
<reference evidence="1 2" key="1">
    <citation type="submission" date="2020-01" db="EMBL/GenBank/DDBJ databases">
        <title>Jiella pacifica sp. nov.</title>
        <authorList>
            <person name="Xue Z."/>
            <person name="Zhu S."/>
            <person name="Chen J."/>
            <person name="Yang J."/>
        </authorList>
    </citation>
    <scope>NUCLEOTIDE SEQUENCE [LARGE SCALE GENOMIC DNA]</scope>
    <source>
        <strain evidence="1 2">40Bstr34</strain>
    </source>
</reference>
<keyword evidence="2" id="KW-1185">Reference proteome</keyword>
<gene>
    <name evidence="1" type="ORF">GTK09_22015</name>
</gene>
<proteinExistence type="predicted"/>
<dbReference type="AlphaFoldDB" id="A0A6N9T6S7"/>
<dbReference type="RefSeq" id="WP_163465551.1">
    <property type="nucleotide sequence ID" value="NZ_JAAAMG010000023.1"/>
</dbReference>